<dbReference type="RefSeq" id="XP_047776247.1">
    <property type="nucleotide sequence ID" value="XM_047924474.1"/>
</dbReference>
<evidence type="ECO:0000313" key="3">
    <source>
        <dbReference type="Proteomes" id="UP000814176"/>
    </source>
</evidence>
<protein>
    <recommendedName>
        <fullName evidence="4">PB1 domain-containing protein</fullName>
    </recommendedName>
</protein>
<reference evidence="2 3" key="1">
    <citation type="journal article" date="2021" name="Environ. Microbiol.">
        <title>Gene family expansions and transcriptome signatures uncover fungal adaptations to wood decay.</title>
        <authorList>
            <person name="Hage H."/>
            <person name="Miyauchi S."/>
            <person name="Viragh M."/>
            <person name="Drula E."/>
            <person name="Min B."/>
            <person name="Chaduli D."/>
            <person name="Navarro D."/>
            <person name="Favel A."/>
            <person name="Norest M."/>
            <person name="Lesage-Meessen L."/>
            <person name="Balint B."/>
            <person name="Merenyi Z."/>
            <person name="de Eugenio L."/>
            <person name="Morin E."/>
            <person name="Martinez A.T."/>
            <person name="Baldrian P."/>
            <person name="Stursova M."/>
            <person name="Martinez M.J."/>
            <person name="Novotny C."/>
            <person name="Magnuson J.K."/>
            <person name="Spatafora J.W."/>
            <person name="Maurice S."/>
            <person name="Pangilinan J."/>
            <person name="Andreopoulos W."/>
            <person name="LaButti K."/>
            <person name="Hundley H."/>
            <person name="Na H."/>
            <person name="Kuo A."/>
            <person name="Barry K."/>
            <person name="Lipzen A."/>
            <person name="Henrissat B."/>
            <person name="Riley R."/>
            <person name="Ahrendt S."/>
            <person name="Nagy L.G."/>
            <person name="Grigoriev I.V."/>
            <person name="Martin F."/>
            <person name="Rosso M.N."/>
        </authorList>
    </citation>
    <scope>NUCLEOTIDE SEQUENCE [LARGE SCALE GENOMIC DNA]</scope>
    <source>
        <strain evidence="2 3">CIRM-BRFM 1785</strain>
    </source>
</reference>
<dbReference type="Proteomes" id="UP000814176">
    <property type="component" value="Unassembled WGS sequence"/>
</dbReference>
<keyword evidence="3" id="KW-1185">Reference proteome</keyword>
<accession>A0ABQ8K893</accession>
<comment type="caution">
    <text evidence="2">The sequence shown here is derived from an EMBL/GenBank/DDBJ whole genome shotgun (WGS) entry which is preliminary data.</text>
</comment>
<feature type="region of interest" description="Disordered" evidence="1">
    <location>
        <begin position="223"/>
        <end position="334"/>
    </location>
</feature>
<evidence type="ECO:0000256" key="1">
    <source>
        <dbReference type="SAM" id="MobiDB-lite"/>
    </source>
</evidence>
<organism evidence="2 3">
    <name type="scientific">Rhodofomes roseus</name>
    <dbReference type="NCBI Taxonomy" id="34475"/>
    <lineage>
        <taxon>Eukaryota</taxon>
        <taxon>Fungi</taxon>
        <taxon>Dikarya</taxon>
        <taxon>Basidiomycota</taxon>
        <taxon>Agaricomycotina</taxon>
        <taxon>Agaricomycetes</taxon>
        <taxon>Polyporales</taxon>
        <taxon>Rhodofomes</taxon>
    </lineage>
</organism>
<name>A0ABQ8K893_9APHY</name>
<feature type="compositionally biased region" description="Low complexity" evidence="1">
    <location>
        <begin position="305"/>
        <end position="319"/>
    </location>
</feature>
<sequence length="767" mass="84123">METKIKLRFYLRSDLVRKVTLTTPPSWADVSHWLWVVFNAPVDSAVPVYINDDGQQVAVSDDESLSQLFTAISNKPFVECRVCMRRVHVNDADEAKQHSVDDFVDDSPDASDHRGLKISVSSRPIPANVLSEPANAAPCSPIPIRPANDNSPVAPDPSQDVVEDLVNRLQANPYRLFSHREGVLVSGAPWRLHVAQLLRGPEGARHASDIVAFMRRNGIPIDIEDDGGLELNRSPTPADRRRARRHSRSPYPPAYGMHHPDRLLMASSPPPAHRSPSTLSLVCQIPSAPRNPRTTQDTTSPTQYSAHSAAASRHGAARSPHGPAGDGRIPRHPLATRTSTLTPQVAVADAAQRCETPPPVTHKVIVKLVKPDDDLTHIRVRQIAFNRTPTWEHLAALLAASYDTSPRLLMLSHSPLDTTLPSWWACEGLERVRGPTGLSNMLRIAFNANESTEFAVLEAMAGGGDAVLGFGTVRFQSASTNVANPGMDVDASATNTVEQHALRHTRDLQAAIARSGMRRVRPANRAPRVSSNTNTKPRAVHDTPPNIAIHTSRVLDNASNARHPSANSTATRSLPTRGLAISQPTTHASVPMRPTPTRSSNQPTSTSRTDNVQSVNENTPFVRSMAPSPEPRNAAHTVRTAQDNRWNSLDAVVDNYRNQLRYSVIRSREADVHGNAPTRQVNSRRTQARAHHPYARVMTISMEGMQPAICELHVQDLTQQVGDYAALGSARRSSVAPQITYSQRRGRDERGRDRRRGATHFRSAAGR</sequence>
<feature type="compositionally biased region" description="Polar residues" evidence="1">
    <location>
        <begin position="292"/>
        <end position="304"/>
    </location>
</feature>
<feature type="region of interest" description="Disordered" evidence="1">
    <location>
        <begin position="732"/>
        <end position="767"/>
    </location>
</feature>
<dbReference type="EMBL" id="JADCUA010000018">
    <property type="protein sequence ID" value="KAH9833507.1"/>
    <property type="molecule type" value="Genomic_DNA"/>
</dbReference>
<feature type="region of interest" description="Disordered" evidence="1">
    <location>
        <begin position="522"/>
        <end position="641"/>
    </location>
</feature>
<dbReference type="GeneID" id="72005206"/>
<feature type="compositionally biased region" description="Polar residues" evidence="1">
    <location>
        <begin position="732"/>
        <end position="743"/>
    </location>
</feature>
<feature type="compositionally biased region" description="Polar residues" evidence="1">
    <location>
        <begin position="596"/>
        <end position="621"/>
    </location>
</feature>
<evidence type="ECO:0000313" key="2">
    <source>
        <dbReference type="EMBL" id="KAH9833507.1"/>
    </source>
</evidence>
<feature type="compositionally biased region" description="Polar residues" evidence="1">
    <location>
        <begin position="557"/>
        <end position="574"/>
    </location>
</feature>
<proteinExistence type="predicted"/>
<evidence type="ECO:0008006" key="4">
    <source>
        <dbReference type="Google" id="ProtNLM"/>
    </source>
</evidence>
<gene>
    <name evidence="2" type="ORF">C8Q71DRAFT_773818</name>
</gene>